<dbReference type="RefSeq" id="WP_040746937.1">
    <property type="nucleotide sequence ID" value="NZ_JACHIT010000001.1"/>
</dbReference>
<keyword evidence="4 6" id="KW-1133">Transmembrane helix</keyword>
<evidence type="ECO:0000256" key="5">
    <source>
        <dbReference type="ARBA" id="ARBA00023136"/>
    </source>
</evidence>
<evidence type="ECO:0000313" key="8">
    <source>
        <dbReference type="Proteomes" id="UP000540412"/>
    </source>
</evidence>
<gene>
    <name evidence="7" type="ORF">BJY24_004072</name>
</gene>
<comment type="subcellular location">
    <subcellularLocation>
        <location evidence="1">Cell membrane</location>
        <topology evidence="1">Multi-pass membrane protein</topology>
    </subcellularLocation>
</comment>
<feature type="transmembrane region" description="Helical" evidence="6">
    <location>
        <begin position="17"/>
        <end position="36"/>
    </location>
</feature>
<dbReference type="EMBL" id="JACHIT010000001">
    <property type="protein sequence ID" value="MBB5915205.1"/>
    <property type="molecule type" value="Genomic_DNA"/>
</dbReference>
<dbReference type="AlphaFoldDB" id="A0A7W9PG01"/>
<evidence type="ECO:0000256" key="1">
    <source>
        <dbReference type="ARBA" id="ARBA00004651"/>
    </source>
</evidence>
<name>A0A7W9PG01_9NOCA</name>
<accession>A0A7W9PG01</accession>
<evidence type="ECO:0000256" key="4">
    <source>
        <dbReference type="ARBA" id="ARBA00022989"/>
    </source>
</evidence>
<keyword evidence="3 6" id="KW-0812">Transmembrane</keyword>
<feature type="transmembrane region" description="Helical" evidence="6">
    <location>
        <begin position="81"/>
        <end position="100"/>
    </location>
</feature>
<dbReference type="GO" id="GO:0005886">
    <property type="term" value="C:plasma membrane"/>
    <property type="evidence" value="ECO:0007669"/>
    <property type="project" value="UniProtKB-SubCell"/>
</dbReference>
<proteinExistence type="predicted"/>
<evidence type="ECO:0000256" key="3">
    <source>
        <dbReference type="ARBA" id="ARBA00022692"/>
    </source>
</evidence>
<dbReference type="InterPro" id="IPR005171">
    <property type="entry name" value="Cyt_c_oxidase_su4_prok"/>
</dbReference>
<evidence type="ECO:0000256" key="6">
    <source>
        <dbReference type="SAM" id="Phobius"/>
    </source>
</evidence>
<sequence length="101" mass="11323">MSQIPTPATRFARDKRVVIYVWAALAAITLLAWQLTPGHTQAAASLSKELVAAIVVLGAIKSRLIIRYFMEVRHAPRWLRTATDAWLVVLWAALLGVYLWP</sequence>
<keyword evidence="5 6" id="KW-0472">Membrane</keyword>
<evidence type="ECO:0000256" key="2">
    <source>
        <dbReference type="ARBA" id="ARBA00022475"/>
    </source>
</evidence>
<keyword evidence="2" id="KW-1003">Cell membrane</keyword>
<evidence type="ECO:0000313" key="7">
    <source>
        <dbReference type="EMBL" id="MBB5915205.1"/>
    </source>
</evidence>
<comment type="caution">
    <text evidence="7">The sequence shown here is derived from an EMBL/GenBank/DDBJ whole genome shotgun (WGS) entry which is preliminary data.</text>
</comment>
<dbReference type="Pfam" id="PF03626">
    <property type="entry name" value="COX4_pro"/>
    <property type="match status" value="1"/>
</dbReference>
<protein>
    <recommendedName>
        <fullName evidence="9">Cytochrome c oxidase subunit IV</fullName>
    </recommendedName>
</protein>
<evidence type="ECO:0008006" key="9">
    <source>
        <dbReference type="Google" id="ProtNLM"/>
    </source>
</evidence>
<reference evidence="7 8" key="1">
    <citation type="submission" date="2020-08" db="EMBL/GenBank/DDBJ databases">
        <title>Sequencing the genomes of 1000 actinobacteria strains.</title>
        <authorList>
            <person name="Klenk H.-P."/>
        </authorList>
    </citation>
    <scope>NUCLEOTIDE SEQUENCE [LARGE SCALE GENOMIC DNA]</scope>
    <source>
        <strain evidence="7 8">DSM 43582</strain>
    </source>
</reference>
<dbReference type="Proteomes" id="UP000540412">
    <property type="component" value="Unassembled WGS sequence"/>
</dbReference>
<feature type="transmembrane region" description="Helical" evidence="6">
    <location>
        <begin position="42"/>
        <end position="60"/>
    </location>
</feature>
<keyword evidence="8" id="KW-1185">Reference proteome</keyword>
<organism evidence="7 8">
    <name type="scientific">Nocardia transvalensis</name>
    <dbReference type="NCBI Taxonomy" id="37333"/>
    <lineage>
        <taxon>Bacteria</taxon>
        <taxon>Bacillati</taxon>
        <taxon>Actinomycetota</taxon>
        <taxon>Actinomycetes</taxon>
        <taxon>Mycobacteriales</taxon>
        <taxon>Nocardiaceae</taxon>
        <taxon>Nocardia</taxon>
    </lineage>
</organism>